<comment type="caution">
    <text evidence="1">The sequence shown here is derived from an EMBL/GenBank/DDBJ whole genome shotgun (WGS) entry which is preliminary data.</text>
</comment>
<dbReference type="EMBL" id="BAABKX010000015">
    <property type="protein sequence ID" value="GAA5055948.1"/>
    <property type="molecule type" value="Genomic_DNA"/>
</dbReference>
<dbReference type="AlphaFoldDB" id="A0AAV3UKV1"/>
<dbReference type="SUPFAM" id="SSF51971">
    <property type="entry name" value="Nucleotide-binding domain"/>
    <property type="match status" value="1"/>
</dbReference>
<protein>
    <submittedName>
        <fullName evidence="1">Uncharacterized protein</fullName>
    </submittedName>
</protein>
<keyword evidence="2" id="KW-1185">Reference proteome</keyword>
<organism evidence="1 2">
    <name type="scientific">Haladaptatus pallidirubidus</name>
    <dbReference type="NCBI Taxonomy" id="1008152"/>
    <lineage>
        <taxon>Archaea</taxon>
        <taxon>Methanobacteriati</taxon>
        <taxon>Methanobacteriota</taxon>
        <taxon>Stenosarchaea group</taxon>
        <taxon>Halobacteria</taxon>
        <taxon>Halobacteriales</taxon>
        <taxon>Haladaptataceae</taxon>
        <taxon>Haladaptatus</taxon>
    </lineage>
</organism>
<sequence>MVIGAGMAGPFTARILADEFDAVTVIDRDSLTGELTAHRDVPQGHASAVGRVACDEQVVSPRFVQFERRHQSSFARPQQFAT</sequence>
<evidence type="ECO:0000313" key="1">
    <source>
        <dbReference type="EMBL" id="GAA5055948.1"/>
    </source>
</evidence>
<dbReference type="Proteomes" id="UP001501729">
    <property type="component" value="Unassembled WGS sequence"/>
</dbReference>
<dbReference type="GeneID" id="68614517"/>
<proteinExistence type="predicted"/>
<dbReference type="RefSeq" id="WP_227774257.1">
    <property type="nucleotide sequence ID" value="NZ_BAABKX010000015.1"/>
</dbReference>
<gene>
    <name evidence="1" type="ORF">GCM10025751_36190</name>
</gene>
<evidence type="ECO:0000313" key="2">
    <source>
        <dbReference type="Proteomes" id="UP001501729"/>
    </source>
</evidence>
<name>A0AAV3UKV1_9EURY</name>
<reference evidence="1 2" key="1">
    <citation type="journal article" date="2019" name="Int. J. Syst. Evol. Microbiol.">
        <title>The Global Catalogue of Microorganisms (GCM) 10K type strain sequencing project: providing services to taxonomists for standard genome sequencing and annotation.</title>
        <authorList>
            <consortium name="The Broad Institute Genomics Platform"/>
            <consortium name="The Broad Institute Genome Sequencing Center for Infectious Disease"/>
            <person name="Wu L."/>
            <person name="Ma J."/>
        </authorList>
    </citation>
    <scope>NUCLEOTIDE SEQUENCE [LARGE SCALE GENOMIC DNA]</scope>
    <source>
        <strain evidence="1 2">JCM 17504</strain>
    </source>
</reference>
<accession>A0AAV3UKV1</accession>